<keyword evidence="1" id="KW-0175">Coiled coil</keyword>
<dbReference type="SMART" id="SM00355">
    <property type="entry name" value="ZnF_C2H2"/>
    <property type="match status" value="2"/>
</dbReference>
<dbReference type="EMBL" id="PXXK01000203">
    <property type="protein sequence ID" value="RFN48579.1"/>
    <property type="molecule type" value="Genomic_DNA"/>
</dbReference>
<feature type="compositionally biased region" description="Polar residues" evidence="2">
    <location>
        <begin position="799"/>
        <end position="810"/>
    </location>
</feature>
<dbReference type="Proteomes" id="UP000265631">
    <property type="component" value="Unassembled WGS sequence"/>
</dbReference>
<dbReference type="AlphaFoldDB" id="A0A395MN79"/>
<sequence length="810" mass="90066">MEQGYSQPHTVPTLSDLGHKSEAALDQIVKYAETLNSGTLCVTLEDEQGRFRIWASNLGALQPADSTKSLDRRLKDAPLMRKSVASGLERLELSAKRALAILNKSTPNRSISGGDAQPTTELDELLLSLRSAVNHLFGLSMLIRRQRPKGRLPELEELVLESSPDISYLTDKFPKAKSNLWLARRLGNNITRQRRLIQYRQHHRESLAKRDVKSSDPTDAATIVATTFHEGDKSSGIHPTPQDADSSRMSIFTSATSFLSLEDGTTTGRSIPDLSDMTLDGVQLDYGEPFECPYCRTIQNAMNRYEWKRHVFTDLQPYVCTFEDCAISNRSFPTRAAWFQHECTVHRLQWNCNWCSQSDTTFHSAKDLKKHLDNTHSGMVTEAQMPMILETCERPIKSFGSDSCPLCADWEPPSTKENVKSFSRHLARHLQQLALEALPLAIDGLEIKDTSGLSDKESSLSYGSGDEEATRNQPDDGPPAIIQGEDGQLAADMAAGLDDTGFNPDIVIDDPTYSRRDSLPGVQGADSDSHSEPSSKAPVAPEATESVKIEEDIEGPEAAVVETTANRAEHSRPLAEEQLIEEENNNISRIVAEFNPAVKAKAVAKSATEDHKKSLEEEAKAQLQDFKKKAEKAPIRFKDAVGRKFSFPFHLCATWQGMEELIKQAFMQVDVLGPHVMEGHYDLMGPDGEIILPSVWENVIQPDMAITMAMWPMDNYPPPPAPESHRTVGPSPKKKPVRRSGKDSGPSMAEYIFGKPAVRQAEEYSIFDKTRLVTKMAKFFKTETRAVNENVNKTKESATKSSNKVVTRND</sequence>
<dbReference type="Pfam" id="PF22893">
    <property type="entry name" value="ULD_2"/>
    <property type="match status" value="1"/>
</dbReference>
<feature type="region of interest" description="Disordered" evidence="2">
    <location>
        <begin position="452"/>
        <end position="483"/>
    </location>
</feature>
<dbReference type="PANTHER" id="PTHR35391">
    <property type="entry name" value="C2H2-TYPE DOMAIN-CONTAINING PROTEIN-RELATED"/>
    <property type="match status" value="1"/>
</dbReference>
<dbReference type="InterPro" id="IPR013087">
    <property type="entry name" value="Znf_C2H2_type"/>
</dbReference>
<accession>A0A395MN79</accession>
<evidence type="ECO:0000256" key="1">
    <source>
        <dbReference type="SAM" id="Coils"/>
    </source>
</evidence>
<feature type="region of interest" description="Disordered" evidence="2">
    <location>
        <begin position="495"/>
        <end position="556"/>
    </location>
</feature>
<evidence type="ECO:0000259" key="3">
    <source>
        <dbReference type="SMART" id="SM00355"/>
    </source>
</evidence>
<feature type="coiled-coil region" evidence="1">
    <location>
        <begin position="605"/>
        <end position="632"/>
    </location>
</feature>
<comment type="caution">
    <text evidence="4">The sequence shown here is derived from an EMBL/GenBank/DDBJ whole genome shotgun (WGS) entry which is preliminary data.</text>
</comment>
<dbReference type="InterPro" id="IPR058925">
    <property type="entry name" value="zf-C2H2_AcuF"/>
</dbReference>
<evidence type="ECO:0000313" key="4">
    <source>
        <dbReference type="EMBL" id="RFN48579.1"/>
    </source>
</evidence>
<evidence type="ECO:0000313" key="5">
    <source>
        <dbReference type="Proteomes" id="UP000265631"/>
    </source>
</evidence>
<dbReference type="PANTHER" id="PTHR35391:SF7">
    <property type="entry name" value="C2H2-TYPE DOMAIN-CONTAINING PROTEIN"/>
    <property type="match status" value="1"/>
</dbReference>
<keyword evidence="5" id="KW-1185">Reference proteome</keyword>
<feature type="region of interest" description="Disordered" evidence="2">
    <location>
        <begin position="717"/>
        <end position="748"/>
    </location>
</feature>
<proteinExistence type="predicted"/>
<gene>
    <name evidence="4" type="ORF">FIE12Z_7159</name>
</gene>
<name>A0A395MN79_9HYPO</name>
<evidence type="ECO:0000256" key="2">
    <source>
        <dbReference type="SAM" id="MobiDB-lite"/>
    </source>
</evidence>
<dbReference type="Pfam" id="PF26082">
    <property type="entry name" value="zf-C2H2_AcuF"/>
    <property type="match status" value="1"/>
</dbReference>
<feature type="domain" description="C2H2-type" evidence="3">
    <location>
        <begin position="350"/>
        <end position="376"/>
    </location>
</feature>
<feature type="domain" description="C2H2-type" evidence="3">
    <location>
        <begin position="318"/>
        <end position="346"/>
    </location>
</feature>
<protein>
    <submittedName>
        <fullName evidence="4">Ankyrin repeat protein</fullName>
    </submittedName>
</protein>
<dbReference type="InterPro" id="IPR054464">
    <property type="entry name" value="ULD_fung"/>
</dbReference>
<reference evidence="4 5" key="1">
    <citation type="journal article" date="2018" name="PLoS Pathog.">
        <title>Evolution of structural diversity of trichothecenes, a family of toxins produced by plant pathogenic and entomopathogenic fungi.</title>
        <authorList>
            <person name="Proctor R.H."/>
            <person name="McCormick S.P."/>
            <person name="Kim H.S."/>
            <person name="Cardoza R.E."/>
            <person name="Stanley A.M."/>
            <person name="Lindo L."/>
            <person name="Kelly A."/>
            <person name="Brown D.W."/>
            <person name="Lee T."/>
            <person name="Vaughan M.M."/>
            <person name="Alexander N.J."/>
            <person name="Busman M."/>
            <person name="Gutierrez S."/>
        </authorList>
    </citation>
    <scope>NUCLEOTIDE SEQUENCE [LARGE SCALE GENOMIC DNA]</scope>
    <source>
        <strain evidence="4 5">NRRL 13405</strain>
    </source>
</reference>
<organism evidence="4 5">
    <name type="scientific">Fusarium flagelliforme</name>
    <dbReference type="NCBI Taxonomy" id="2675880"/>
    <lineage>
        <taxon>Eukaryota</taxon>
        <taxon>Fungi</taxon>
        <taxon>Dikarya</taxon>
        <taxon>Ascomycota</taxon>
        <taxon>Pezizomycotina</taxon>
        <taxon>Sordariomycetes</taxon>
        <taxon>Hypocreomycetidae</taxon>
        <taxon>Hypocreales</taxon>
        <taxon>Nectriaceae</taxon>
        <taxon>Fusarium</taxon>
        <taxon>Fusarium incarnatum-equiseti species complex</taxon>
    </lineage>
</organism>
<feature type="region of interest" description="Disordered" evidence="2">
    <location>
        <begin position="791"/>
        <end position="810"/>
    </location>
</feature>